<gene>
    <name evidence="14" type="ORF">CNMCM5793_000744</name>
    <name evidence="15" type="ORF">CNMCM6106_002073</name>
</gene>
<dbReference type="GO" id="GO:0005743">
    <property type="term" value="C:mitochondrial inner membrane"/>
    <property type="evidence" value="ECO:0007669"/>
    <property type="project" value="TreeGrafter"/>
</dbReference>
<evidence type="ECO:0000313" key="14">
    <source>
        <dbReference type="EMBL" id="KAF7114974.1"/>
    </source>
</evidence>
<dbReference type="CDD" id="cd18577">
    <property type="entry name" value="ABC_6TM_Pgp_ABCB1_D1_like"/>
    <property type="match status" value="1"/>
</dbReference>
<dbReference type="CDD" id="cd18578">
    <property type="entry name" value="ABC_6TM_Pgp_ABCB1_D2_like"/>
    <property type="match status" value="1"/>
</dbReference>
<dbReference type="InterPro" id="IPR027417">
    <property type="entry name" value="P-loop_NTPase"/>
</dbReference>
<protein>
    <recommendedName>
        <fullName evidence="17">P-loop containing nucleoside triphosphate hydrolase protein</fullName>
    </recommendedName>
</protein>
<feature type="region of interest" description="Disordered" evidence="10">
    <location>
        <begin position="1"/>
        <end position="27"/>
    </location>
</feature>
<evidence type="ECO:0000256" key="6">
    <source>
        <dbReference type="ARBA" id="ARBA00022741"/>
    </source>
</evidence>
<evidence type="ECO:0000256" key="1">
    <source>
        <dbReference type="ARBA" id="ARBA00004141"/>
    </source>
</evidence>
<dbReference type="EMBL" id="JACBAD010002120">
    <property type="protein sequence ID" value="KAF7114974.1"/>
    <property type="molecule type" value="Genomic_DNA"/>
</dbReference>
<keyword evidence="16" id="KW-1185">Reference proteome</keyword>
<dbReference type="GO" id="GO:0016887">
    <property type="term" value="F:ATP hydrolysis activity"/>
    <property type="evidence" value="ECO:0007669"/>
    <property type="project" value="InterPro"/>
</dbReference>
<dbReference type="InterPro" id="IPR003593">
    <property type="entry name" value="AAA+_ATPase"/>
</dbReference>
<dbReference type="GO" id="GO:0015421">
    <property type="term" value="F:ABC-type oligopeptide transporter activity"/>
    <property type="evidence" value="ECO:0007669"/>
    <property type="project" value="TreeGrafter"/>
</dbReference>
<dbReference type="PROSITE" id="PS00211">
    <property type="entry name" value="ABC_TRANSPORTER_1"/>
    <property type="match status" value="2"/>
</dbReference>
<keyword evidence="5" id="KW-0677">Repeat</keyword>
<evidence type="ECO:0000256" key="4">
    <source>
        <dbReference type="ARBA" id="ARBA00022692"/>
    </source>
</evidence>
<dbReference type="InterPro" id="IPR011527">
    <property type="entry name" value="ABC1_TM_dom"/>
</dbReference>
<keyword evidence="4 11" id="KW-0812">Transmembrane</keyword>
<comment type="subcellular location">
    <subcellularLocation>
        <location evidence="1">Membrane</location>
        <topology evidence="1">Multi-pass membrane protein</topology>
    </subcellularLocation>
</comment>
<dbReference type="InterPro" id="IPR003439">
    <property type="entry name" value="ABC_transporter-like_ATP-bd"/>
</dbReference>
<feature type="transmembrane region" description="Helical" evidence="11">
    <location>
        <begin position="722"/>
        <end position="755"/>
    </location>
</feature>
<sequence length="1235" mass="136047">MTGSERSRSSSQRSHREVNEGEQENKKQSQASFRSYLRIFTYTDRVGWVLNVLALVAAVGAGSALPLLDLLMGKMITNFNDYGTGARDSDEFLAQLNQLALYLVYLFVAKLALAYIWTMSISISSLRTTKALRIAYLTHLLKQDISFFDSSDSTSPVVHVTNNTNLVNQGTSEKLGFAIQGCGTFVSAFIVAFAVQWKLTLITICTVPGILIVTGICFQVWAKQETQILKVDAEAATLSEEVLSTMKTVHAFSAAAKLLAKYDSLAKQSRRLLHAQSWNGALLYSVEFFCVYCGYGLAFWQGVRLVILAVIVASTAMSQVAPQIIQITKAASAAHELWRVIDQEPSIGANEDGIRPDSCEGVIQFTKVDFAYPSRPSESVFQGFSLHIPAGKSTALVGSSGSGKSTLAGLLQRWYDVNGGSILLDGRDIRRINTKWLRTQIRIVQQEPTLFNGTVFENVVYGLAGTEHLDSPREQQMDLVIEACKAAYAHDFIIELPQGYDTPIMERAALLSGGQKQRIAIARSIISNPKVLILDEATSALETKAERIVQEALDNVSAKRTTITIAHKLATIKKADQIVVLRQGCIMEQGTHDELNAAHGMYHRLLNIQHLGDMQPGKPRASGDDHGEPDISHSKQYEQGPGGDDLTPMEKFNPRANYNYTLLTCLYILLKERRQLWSQFAFMFIASAAGGGSYPVLNFIFAKALNVFQETSKSEMVSRGDFWALMLFVLALVILVVYATIGWLGTSISAVIVYVYRLEILRSYLQQDMTFYDQPQHTIGALVTQLSTTATNLQELLGFNMSVVLIALVNITSSSILSISVGWKLGLVVLAAAMIPIVFCGYLRVRMETKLQGYIAHQFDESAALAGEAIAAIRTVVSLTIEQLIIGKYKDRLAGIEQRSIKSLVWTSWWLALTQSLSLLSMALSFWYGGRLLASGEYSTTQLYIVVIGFTRGRTACNYVFWLRHLRPSVRDSSSIFINQEDTKSDLPAQLTLQNVSFRYPTRPNHTVLEGLNISIQPGQFVAFVGPSGHGKSSIISLIERYYNPSAGVISLDGTEIASMPLAAYRRNLSLVQQEPVLYQGSIRENIALGVQGDATDSQILDACRDANILDFVSSLPDGLDTACGPRGQLLSGGQRQRIAIARALIQNPRLLLLDEATSALDTESEKVVQSALMAAKNGRTTIAIAHRLSTVQHSDCIFVLVNGRIKEQGTHEDLIRRKEVYYEMCLGQALDNST</sequence>
<evidence type="ECO:0000256" key="5">
    <source>
        <dbReference type="ARBA" id="ARBA00022737"/>
    </source>
</evidence>
<feature type="transmembrane region" description="Helical" evidence="11">
    <location>
        <begin position="99"/>
        <end position="117"/>
    </location>
</feature>
<keyword evidence="8 11" id="KW-1133">Transmembrane helix</keyword>
<dbReference type="Pfam" id="PF00664">
    <property type="entry name" value="ABC_membrane"/>
    <property type="match status" value="2"/>
</dbReference>
<dbReference type="Gene3D" id="1.20.1560.10">
    <property type="entry name" value="ABC transporter type 1, transmembrane domain"/>
    <property type="match status" value="1"/>
</dbReference>
<organism evidence="14 16">
    <name type="scientific">Aspergillus hiratsukae</name>
    <dbReference type="NCBI Taxonomy" id="1194566"/>
    <lineage>
        <taxon>Eukaryota</taxon>
        <taxon>Fungi</taxon>
        <taxon>Dikarya</taxon>
        <taxon>Ascomycota</taxon>
        <taxon>Pezizomycotina</taxon>
        <taxon>Eurotiomycetes</taxon>
        <taxon>Eurotiomycetidae</taxon>
        <taxon>Eurotiales</taxon>
        <taxon>Aspergillaceae</taxon>
        <taxon>Aspergillus</taxon>
        <taxon>Aspergillus subgen. Fumigati</taxon>
    </lineage>
</organism>
<dbReference type="GO" id="GO:0005524">
    <property type="term" value="F:ATP binding"/>
    <property type="evidence" value="ECO:0007669"/>
    <property type="project" value="UniProtKB-KW"/>
</dbReference>
<evidence type="ECO:0000256" key="9">
    <source>
        <dbReference type="ARBA" id="ARBA00023136"/>
    </source>
</evidence>
<dbReference type="SMART" id="SM00382">
    <property type="entry name" value="AAA"/>
    <property type="match status" value="2"/>
</dbReference>
<dbReference type="GO" id="GO:0090374">
    <property type="term" value="P:oligopeptide export from mitochondrion"/>
    <property type="evidence" value="ECO:0007669"/>
    <property type="project" value="TreeGrafter"/>
</dbReference>
<dbReference type="OrthoDB" id="6500128at2759"/>
<evidence type="ECO:0000313" key="15">
    <source>
        <dbReference type="EMBL" id="KAF7166115.1"/>
    </source>
</evidence>
<feature type="domain" description="ABC transporter" evidence="12">
    <location>
        <begin position="991"/>
        <end position="1228"/>
    </location>
</feature>
<evidence type="ECO:0000256" key="3">
    <source>
        <dbReference type="ARBA" id="ARBA00022448"/>
    </source>
</evidence>
<dbReference type="FunFam" id="3.40.50.300:FF:000251">
    <property type="entry name" value="ABC transporter B family member 19"/>
    <property type="match status" value="1"/>
</dbReference>
<dbReference type="Pfam" id="PF00005">
    <property type="entry name" value="ABC_tran"/>
    <property type="match status" value="2"/>
</dbReference>
<dbReference type="PROSITE" id="PS50893">
    <property type="entry name" value="ABC_TRANSPORTER_2"/>
    <property type="match status" value="2"/>
</dbReference>
<feature type="transmembrane region" description="Helical" evidence="11">
    <location>
        <begin position="281"/>
        <end position="300"/>
    </location>
</feature>
<dbReference type="InterPro" id="IPR036640">
    <property type="entry name" value="ABC1_TM_sf"/>
</dbReference>
<keyword evidence="7" id="KW-0067">ATP-binding</keyword>
<feature type="transmembrane region" description="Helical" evidence="11">
    <location>
        <begin position="48"/>
        <end position="68"/>
    </location>
</feature>
<dbReference type="AlphaFoldDB" id="A0A8H6P2K0"/>
<dbReference type="Proteomes" id="UP000630445">
    <property type="component" value="Unassembled WGS sequence"/>
</dbReference>
<feature type="compositionally biased region" description="Basic and acidic residues" evidence="10">
    <location>
        <begin position="621"/>
        <end position="636"/>
    </location>
</feature>
<dbReference type="PROSITE" id="PS50929">
    <property type="entry name" value="ABC_TM1F"/>
    <property type="match status" value="2"/>
</dbReference>
<comment type="caution">
    <text evidence="14">The sequence shown here is derived from an EMBL/GenBank/DDBJ whole genome shotgun (WGS) entry which is preliminary data.</text>
</comment>
<keyword evidence="3" id="KW-0813">Transport</keyword>
<feature type="transmembrane region" description="Helical" evidence="11">
    <location>
        <begin position="201"/>
        <end position="222"/>
    </location>
</feature>
<keyword evidence="9 11" id="KW-0472">Membrane</keyword>
<feature type="region of interest" description="Disordered" evidence="10">
    <location>
        <begin position="613"/>
        <end position="648"/>
    </location>
</feature>
<feature type="domain" description="ABC transmembrane type-1" evidence="13">
    <location>
        <begin position="681"/>
        <end position="963"/>
    </location>
</feature>
<feature type="transmembrane region" description="Helical" evidence="11">
    <location>
        <begin position="680"/>
        <end position="702"/>
    </location>
</feature>
<proteinExistence type="inferred from homology"/>
<dbReference type="SUPFAM" id="SSF90123">
    <property type="entry name" value="ABC transporter transmembrane region"/>
    <property type="match status" value="2"/>
</dbReference>
<evidence type="ECO:0000259" key="13">
    <source>
        <dbReference type="PROSITE" id="PS50929"/>
    </source>
</evidence>
<feature type="domain" description="ABC transporter" evidence="12">
    <location>
        <begin position="363"/>
        <end position="608"/>
    </location>
</feature>
<evidence type="ECO:0000256" key="8">
    <source>
        <dbReference type="ARBA" id="ARBA00022989"/>
    </source>
</evidence>
<evidence type="ECO:0000256" key="7">
    <source>
        <dbReference type="ARBA" id="ARBA00022840"/>
    </source>
</evidence>
<dbReference type="EMBL" id="JACBAF010002150">
    <property type="protein sequence ID" value="KAF7166115.1"/>
    <property type="molecule type" value="Genomic_DNA"/>
</dbReference>
<feature type="domain" description="ABC transmembrane type-1" evidence="13">
    <location>
        <begin position="52"/>
        <end position="307"/>
    </location>
</feature>
<feature type="transmembrane region" description="Helical" evidence="11">
    <location>
        <begin position="825"/>
        <end position="845"/>
    </location>
</feature>
<evidence type="ECO:0000256" key="10">
    <source>
        <dbReference type="SAM" id="MobiDB-lite"/>
    </source>
</evidence>
<dbReference type="InterPro" id="IPR017871">
    <property type="entry name" value="ABC_transporter-like_CS"/>
</dbReference>
<evidence type="ECO:0000256" key="2">
    <source>
        <dbReference type="ARBA" id="ARBA00007577"/>
    </source>
</evidence>
<dbReference type="PANTHER" id="PTHR43394:SF11">
    <property type="entry name" value="ATP-BINDING CASSETTE TRANSPORTER"/>
    <property type="match status" value="1"/>
</dbReference>
<evidence type="ECO:0008006" key="17">
    <source>
        <dbReference type="Google" id="ProtNLM"/>
    </source>
</evidence>
<dbReference type="Gene3D" id="3.40.50.300">
    <property type="entry name" value="P-loop containing nucleotide triphosphate hydrolases"/>
    <property type="match status" value="2"/>
</dbReference>
<feature type="transmembrane region" description="Helical" evidence="11">
    <location>
        <begin position="909"/>
        <end position="929"/>
    </location>
</feature>
<evidence type="ECO:0000256" key="11">
    <source>
        <dbReference type="SAM" id="Phobius"/>
    </source>
</evidence>
<dbReference type="Proteomes" id="UP000662466">
    <property type="component" value="Unassembled WGS sequence"/>
</dbReference>
<dbReference type="CDD" id="cd03249">
    <property type="entry name" value="ABC_MTABC3_MDL1_MDL2"/>
    <property type="match status" value="2"/>
</dbReference>
<feature type="transmembrane region" description="Helical" evidence="11">
    <location>
        <begin position="306"/>
        <end position="325"/>
    </location>
</feature>
<accession>A0A8H6P2K0</accession>
<dbReference type="SUPFAM" id="SSF52540">
    <property type="entry name" value="P-loop containing nucleoside triphosphate hydrolases"/>
    <property type="match status" value="2"/>
</dbReference>
<feature type="transmembrane region" description="Helical" evidence="11">
    <location>
        <begin position="175"/>
        <end position="195"/>
    </location>
</feature>
<evidence type="ECO:0000313" key="16">
    <source>
        <dbReference type="Proteomes" id="UP000630445"/>
    </source>
</evidence>
<feature type="transmembrane region" description="Helical" evidence="11">
    <location>
        <begin position="796"/>
        <end position="819"/>
    </location>
</feature>
<evidence type="ECO:0000259" key="12">
    <source>
        <dbReference type="PROSITE" id="PS50893"/>
    </source>
</evidence>
<comment type="similarity">
    <text evidence="2">Belongs to the ABC transporter superfamily. ABCB family. Multidrug resistance exporter (TC 3.A.1.201) subfamily.</text>
</comment>
<dbReference type="PANTHER" id="PTHR43394">
    <property type="entry name" value="ATP-DEPENDENT PERMEASE MDL1, MITOCHONDRIAL"/>
    <property type="match status" value="1"/>
</dbReference>
<reference evidence="14" key="1">
    <citation type="submission" date="2020-06" db="EMBL/GenBank/DDBJ databases">
        <title>Draft genome sequences of strains closely related to Aspergillus parafelis and Aspergillus hiratsukae.</title>
        <authorList>
            <person name="Dos Santos R.A.C."/>
            <person name="Rivero-Menendez O."/>
            <person name="Steenwyk J.L."/>
            <person name="Mead M.E."/>
            <person name="Goldman G.H."/>
            <person name="Alastruey-Izquierdo A."/>
            <person name="Rokas A."/>
        </authorList>
    </citation>
    <scope>NUCLEOTIDE SEQUENCE</scope>
    <source>
        <strain evidence="14">CNM-CM5793</strain>
        <strain evidence="15">CNM-CM6106</strain>
    </source>
</reference>
<dbReference type="FunFam" id="3.40.50.300:FF:000913">
    <property type="entry name" value="ABC multidrug transporter SitT"/>
    <property type="match status" value="1"/>
</dbReference>
<keyword evidence="6" id="KW-0547">Nucleotide-binding</keyword>
<dbReference type="InterPro" id="IPR039421">
    <property type="entry name" value="Type_1_exporter"/>
</dbReference>
<name>A0A8H6P2K0_9EURO</name>